<organism evidence="1 2">
    <name type="scientific">Colletotrichum zoysiae</name>
    <dbReference type="NCBI Taxonomy" id="1216348"/>
    <lineage>
        <taxon>Eukaryota</taxon>
        <taxon>Fungi</taxon>
        <taxon>Dikarya</taxon>
        <taxon>Ascomycota</taxon>
        <taxon>Pezizomycotina</taxon>
        <taxon>Sordariomycetes</taxon>
        <taxon>Hypocreomycetidae</taxon>
        <taxon>Glomerellales</taxon>
        <taxon>Glomerellaceae</taxon>
        <taxon>Colletotrichum</taxon>
        <taxon>Colletotrichum graminicola species complex</taxon>
    </lineage>
</organism>
<dbReference type="AlphaFoldDB" id="A0AAD9HEW1"/>
<protein>
    <submittedName>
        <fullName evidence="1">Uncharacterized protein</fullName>
    </submittedName>
</protein>
<sequence length="783" mass="84723">MAAPPSELVSITATPLIPIANRNESVALQIKVNTEVWNASSSADTLDGAHGSMKPIGLKLKEAATLSIEGKANYPQAWPNFTQSRCAIIGSIQDATSAKVDVLKGVWEEAKLIDPPPRQTQLLQADFKVNLEIVEPLGSGDDVPSIPWGFSGDVEWRIETESEHEPKQTLIVNNKTRLEIYKLPGIAVGGPTEALDPRATLPNLQGKWPVNLLRVFMPTPTDIAGKTAEINANMISWWAKLVIGKLSALKVLYDAAEGRSSYGISFLGGSFDVNMFYDNLKLTLNSFDLTCLLEAAFQILLPTYDAGTAPRINWIGLTSCGAIADKASFSMVPMGWDSDAAITQGLATPFFKGALAQNEQDGWLAVNAWLEIQRDAGTEASVVQAAFNTKDKNEPHPRPDIGDNTRLEFLKRHFKDTDKLSKQSELFFDSTRTDPVKGADVSGNTLYRKAGLYNLRGVNEPWPWGYQAGGPRPSPSPLVPSLSTSIGSALNAQGTRNNARTAKNLDLISAGSLRPSRIYPLLKSKTPYKGDTDYFRLVVARGVSVAAYVVPLDQSGGVPNVDARVKISTFERFSDALDGLINELAGFESNLDKVIVPNDPQKQYGNYMVRTNRSLIFVRNNLLVDLTILGTNSYVNLAATAALLALAGTLDSYFALSTVSLAQVRKTAFVITDPRPPAAGQPPNTQVVIDTPFTMTLINADMLAEEMGVFVYSGQSNVAQPIISTSIGPTIADTTLGTSTRTLGFLPVQRQANMPGEPVDIAVSAAHYDTFYPITQFTKVAVQ</sequence>
<evidence type="ECO:0000313" key="2">
    <source>
        <dbReference type="Proteomes" id="UP001232148"/>
    </source>
</evidence>
<proteinExistence type="predicted"/>
<gene>
    <name evidence="1" type="ORF">LX32DRAFT_701065</name>
</gene>
<reference evidence="1" key="1">
    <citation type="submission" date="2021-06" db="EMBL/GenBank/DDBJ databases">
        <title>Comparative genomics, transcriptomics and evolutionary studies reveal genomic signatures of adaptation to plant cell wall in hemibiotrophic fungi.</title>
        <authorList>
            <consortium name="DOE Joint Genome Institute"/>
            <person name="Baroncelli R."/>
            <person name="Diaz J.F."/>
            <person name="Benocci T."/>
            <person name="Peng M."/>
            <person name="Battaglia E."/>
            <person name="Haridas S."/>
            <person name="Andreopoulos W."/>
            <person name="Labutti K."/>
            <person name="Pangilinan J."/>
            <person name="Floch G.L."/>
            <person name="Makela M.R."/>
            <person name="Henrissat B."/>
            <person name="Grigoriev I.V."/>
            <person name="Crouch J.A."/>
            <person name="De Vries R.P."/>
            <person name="Sukno S.A."/>
            <person name="Thon M.R."/>
        </authorList>
    </citation>
    <scope>NUCLEOTIDE SEQUENCE</scope>
    <source>
        <strain evidence="1">MAFF235873</strain>
    </source>
</reference>
<name>A0AAD9HEW1_9PEZI</name>
<keyword evidence="2" id="KW-1185">Reference proteome</keyword>
<dbReference type="Proteomes" id="UP001232148">
    <property type="component" value="Unassembled WGS sequence"/>
</dbReference>
<dbReference type="EMBL" id="MU842910">
    <property type="protein sequence ID" value="KAK2026629.1"/>
    <property type="molecule type" value="Genomic_DNA"/>
</dbReference>
<evidence type="ECO:0000313" key="1">
    <source>
        <dbReference type="EMBL" id="KAK2026629.1"/>
    </source>
</evidence>
<comment type="caution">
    <text evidence="1">The sequence shown here is derived from an EMBL/GenBank/DDBJ whole genome shotgun (WGS) entry which is preliminary data.</text>
</comment>
<accession>A0AAD9HEW1</accession>